<feature type="compositionally biased region" description="Basic residues" evidence="1">
    <location>
        <begin position="239"/>
        <end position="249"/>
    </location>
</feature>
<organism evidence="2 3">
    <name type="scientific">Leptomonas pyrrhocoris</name>
    <name type="common">Firebug parasite</name>
    <dbReference type="NCBI Taxonomy" id="157538"/>
    <lineage>
        <taxon>Eukaryota</taxon>
        <taxon>Discoba</taxon>
        <taxon>Euglenozoa</taxon>
        <taxon>Kinetoplastea</taxon>
        <taxon>Metakinetoplastina</taxon>
        <taxon>Trypanosomatida</taxon>
        <taxon>Trypanosomatidae</taxon>
        <taxon>Leishmaniinae</taxon>
        <taxon>Leptomonas</taxon>
    </lineage>
</organism>
<evidence type="ECO:0000313" key="3">
    <source>
        <dbReference type="Proteomes" id="UP000037923"/>
    </source>
</evidence>
<comment type="caution">
    <text evidence="2">The sequence shown here is derived from an EMBL/GenBank/DDBJ whole genome shotgun (WGS) entry which is preliminary data.</text>
</comment>
<evidence type="ECO:0000256" key="1">
    <source>
        <dbReference type="SAM" id="MobiDB-lite"/>
    </source>
</evidence>
<dbReference type="RefSeq" id="XP_015654559.1">
    <property type="nucleotide sequence ID" value="XM_015806688.1"/>
</dbReference>
<dbReference type="VEuPathDB" id="TriTrypDB:LpyrH10_21_0260"/>
<dbReference type="OMA" id="AFIHAYW"/>
<name>A0A0M9FU37_LEPPY</name>
<dbReference type="EMBL" id="LGTL01000021">
    <property type="protein sequence ID" value="KPA76120.1"/>
    <property type="molecule type" value="Genomic_DNA"/>
</dbReference>
<dbReference type="OrthoDB" id="267303at2759"/>
<evidence type="ECO:0000313" key="2">
    <source>
        <dbReference type="EMBL" id="KPA76120.1"/>
    </source>
</evidence>
<feature type="region of interest" description="Disordered" evidence="1">
    <location>
        <begin position="191"/>
        <end position="253"/>
    </location>
</feature>
<gene>
    <name evidence="2" type="ORF">ABB37_07890</name>
</gene>
<reference evidence="2 3" key="1">
    <citation type="submission" date="2015-07" db="EMBL/GenBank/DDBJ databases">
        <title>High-quality genome of monoxenous trypanosomatid Leptomonas pyrrhocoris.</title>
        <authorList>
            <person name="Flegontov P."/>
            <person name="Butenko A."/>
            <person name="Firsov S."/>
            <person name="Vlcek C."/>
            <person name="Logacheva M.D."/>
            <person name="Field M."/>
            <person name="Filatov D."/>
            <person name="Flegontova O."/>
            <person name="Gerasimov E."/>
            <person name="Jackson A.P."/>
            <person name="Kelly S."/>
            <person name="Opperdoes F."/>
            <person name="O'Reilly A."/>
            <person name="Votypka J."/>
            <person name="Yurchenko V."/>
            <person name="Lukes J."/>
        </authorList>
    </citation>
    <scope>NUCLEOTIDE SEQUENCE [LARGE SCALE GENOMIC DNA]</scope>
    <source>
        <strain evidence="2">H10</strain>
    </source>
</reference>
<feature type="region of interest" description="Disordered" evidence="1">
    <location>
        <begin position="43"/>
        <end position="78"/>
    </location>
</feature>
<proteinExistence type="predicted"/>
<dbReference type="AlphaFoldDB" id="A0A0M9FU37"/>
<feature type="compositionally biased region" description="Low complexity" evidence="1">
    <location>
        <begin position="484"/>
        <end position="500"/>
    </location>
</feature>
<dbReference type="GeneID" id="26908175"/>
<sequence length="802" mass="84327">MGQAASYAESSVQRALLKLKQEEQTEEDELLRLCGYRRPAVSTAVAAPPRRDGPPAREGDSGGSNAQSVGCNAHETLPPPPESLGPFVSLAPEYYSLDELRDALRYLPDSLWVSLYRVSLLYILDNDHDGRVKSTDISFFMDWGIKTVGRGVPPEQLAEVLQTYAALHCRHRCLQVGEEIEGEQRAAAAAAAAAAAQPPGRGGLGSGSGGGRTRRRPLQSAGIMGSGGGAGGGNGPSSSHHHHNPHHHQQAASVSSFMLLHLREAFFSSRPGGPAPLPSSAAVSSSAAVTPVRGAGTPLQEPPAACEGGLFSPITTQFASPRSAVTQPVTSSTRLEAAAHFAEWMLRLVQHQERDRRHERQRLERRLRFISAAEMKLCNSRLLHSQFLQHHSMRLRGGSQAMPPSLGDDDVVVVSQSSVPMPPGGATGGDVNEDVEPEVIAIVGQRLSYPDSDTVAGLPLNNASSTLAQEAAAGGLSTAAAAKKASSSSSRSVTPLGSSSALAKAQRDAMGGNGSSGDAAGSGCSMRPCPLPSDASPSHLTAAQNLFTSSSSRVLPSFPSPPTNSHSHHSSSHHNAAWPSESNTLMSSNPLKGNGAHTSADAGGGGGGAAERQTNSPNWCAPAGSGVASFSPFQLSAVLMDAEPLYVELERNGWCTIGAVEEIYLDFAVEDSYCFSFWAFCRLLNEASADEVQVALDLTTAQATAVLTSAAAVEEHRRAAAVRQLQRLRVSLPDESDGWARQVEVVPLLIVSEYTFVAFVTAFIHAYWSMLESMGVDAVTQPAEMASRTTAPPNTSPGLRAA</sequence>
<feature type="compositionally biased region" description="Gly residues" evidence="1">
    <location>
        <begin position="200"/>
        <end position="211"/>
    </location>
</feature>
<feature type="region of interest" description="Disordered" evidence="1">
    <location>
        <begin position="484"/>
        <end position="530"/>
    </location>
</feature>
<feature type="compositionally biased region" description="Polar residues" evidence="1">
    <location>
        <begin position="581"/>
        <end position="591"/>
    </location>
</feature>
<accession>A0A0M9FU37</accession>
<feature type="region of interest" description="Disordered" evidence="1">
    <location>
        <begin position="552"/>
        <end position="618"/>
    </location>
</feature>
<protein>
    <submittedName>
        <fullName evidence="2">Uncharacterized protein</fullName>
    </submittedName>
</protein>
<dbReference type="Proteomes" id="UP000037923">
    <property type="component" value="Unassembled WGS sequence"/>
</dbReference>
<feature type="compositionally biased region" description="Basic and acidic residues" evidence="1">
    <location>
        <begin position="49"/>
        <end position="60"/>
    </location>
</feature>
<keyword evidence="3" id="KW-1185">Reference proteome</keyword>
<feature type="compositionally biased region" description="Gly residues" evidence="1">
    <location>
        <begin position="224"/>
        <end position="235"/>
    </location>
</feature>